<keyword evidence="1" id="KW-0472">Membrane</keyword>
<dbReference type="AlphaFoldDB" id="A0A2S5A9H8"/>
<evidence type="ECO:0000256" key="1">
    <source>
        <dbReference type="SAM" id="Phobius"/>
    </source>
</evidence>
<evidence type="ECO:0000313" key="2">
    <source>
        <dbReference type="EMBL" id="POY39176.1"/>
    </source>
</evidence>
<organism evidence="2 3">
    <name type="scientific">Solitalea longa</name>
    <dbReference type="NCBI Taxonomy" id="2079460"/>
    <lineage>
        <taxon>Bacteria</taxon>
        <taxon>Pseudomonadati</taxon>
        <taxon>Bacteroidota</taxon>
        <taxon>Sphingobacteriia</taxon>
        <taxon>Sphingobacteriales</taxon>
        <taxon>Sphingobacteriaceae</taxon>
        <taxon>Solitalea</taxon>
    </lineage>
</organism>
<keyword evidence="1" id="KW-0812">Transmembrane</keyword>
<gene>
    <name evidence="2" type="ORF">C3K47_01385</name>
</gene>
<dbReference type="RefSeq" id="WP_103787279.1">
    <property type="nucleotide sequence ID" value="NZ_PQVF01000001.1"/>
</dbReference>
<protein>
    <submittedName>
        <fullName evidence="2">Uncharacterized protein</fullName>
    </submittedName>
</protein>
<dbReference type="Proteomes" id="UP000236893">
    <property type="component" value="Unassembled WGS sequence"/>
</dbReference>
<keyword evidence="1" id="KW-1133">Transmembrane helix</keyword>
<sequence>MRERLSTGYYIGRGLVYAFILFVLLSVPPPHGTFKFILIPSHWEWFTVFQRIIHYGICFIIIKYFERAHNHVEFDESIMYLVDSKHLIVNHIPLERITRIELTSRSHQGANPSTTFEVFYLDGDGYGDVFTFKALHDKKLKRFIKFIEAKNPDFEFVNKDVAH</sequence>
<accession>A0A2S5A9H8</accession>
<keyword evidence="3" id="KW-1185">Reference proteome</keyword>
<name>A0A2S5A9H8_9SPHI</name>
<dbReference type="EMBL" id="PQVF01000001">
    <property type="protein sequence ID" value="POY39176.1"/>
    <property type="molecule type" value="Genomic_DNA"/>
</dbReference>
<feature type="transmembrane region" description="Helical" evidence="1">
    <location>
        <begin position="45"/>
        <end position="65"/>
    </location>
</feature>
<feature type="transmembrane region" description="Helical" evidence="1">
    <location>
        <begin position="7"/>
        <end position="25"/>
    </location>
</feature>
<comment type="caution">
    <text evidence="2">The sequence shown here is derived from an EMBL/GenBank/DDBJ whole genome shotgun (WGS) entry which is preliminary data.</text>
</comment>
<reference evidence="2 3" key="1">
    <citation type="submission" date="2018-01" db="EMBL/GenBank/DDBJ databases">
        <authorList>
            <person name="Gaut B.S."/>
            <person name="Morton B.R."/>
            <person name="Clegg M.T."/>
            <person name="Duvall M.R."/>
        </authorList>
    </citation>
    <scope>NUCLEOTIDE SEQUENCE [LARGE SCALE GENOMIC DNA]</scope>
    <source>
        <strain evidence="2 3">HR-AV</strain>
    </source>
</reference>
<proteinExistence type="predicted"/>
<evidence type="ECO:0000313" key="3">
    <source>
        <dbReference type="Proteomes" id="UP000236893"/>
    </source>
</evidence>